<dbReference type="AlphaFoldDB" id="A0A5B8XRK4"/>
<feature type="transmembrane region" description="Helical" evidence="1">
    <location>
        <begin position="75"/>
        <end position="92"/>
    </location>
</feature>
<reference evidence="2 3" key="1">
    <citation type="submission" date="2019-08" db="EMBL/GenBank/DDBJ databases">
        <authorList>
            <person name="Liang Q."/>
        </authorList>
    </citation>
    <scope>NUCLEOTIDE SEQUENCE [LARGE SCALE GENOMIC DNA]</scope>
    <source>
        <strain evidence="2 3">V1718</strain>
    </source>
</reference>
<proteinExistence type="predicted"/>
<keyword evidence="1" id="KW-0472">Membrane</keyword>
<dbReference type="RefSeq" id="WP_146959263.1">
    <property type="nucleotide sequence ID" value="NZ_CP042467.1"/>
</dbReference>
<name>A0A5B8XRK4_9DELT</name>
<keyword evidence="1" id="KW-0812">Transmembrane</keyword>
<feature type="transmembrane region" description="Helical" evidence="1">
    <location>
        <begin position="99"/>
        <end position="118"/>
    </location>
</feature>
<dbReference type="Proteomes" id="UP000321595">
    <property type="component" value="Chromosome"/>
</dbReference>
<feature type="transmembrane region" description="Helical" evidence="1">
    <location>
        <begin position="22"/>
        <end position="40"/>
    </location>
</feature>
<evidence type="ECO:0000313" key="2">
    <source>
        <dbReference type="EMBL" id="QED27578.1"/>
    </source>
</evidence>
<gene>
    <name evidence="2" type="ORF">FRD01_10055</name>
</gene>
<dbReference type="KEGG" id="bbae:FRD01_10055"/>
<feature type="transmembrane region" description="Helical" evidence="1">
    <location>
        <begin position="52"/>
        <end position="69"/>
    </location>
</feature>
<evidence type="ECO:0000256" key="1">
    <source>
        <dbReference type="SAM" id="Phobius"/>
    </source>
</evidence>
<sequence>MNFLLFDLPLLAQSGGLSWTPVTYYVLCGIVQLLVILGGFRLMGVDPEQNGFIGALIATVIINVLGYFLRDAGVVGALIVGGSTFAVLAGITSGEVLKAFFMTSIVFASYAGIGTVVFPRTPLEVDDVGGFTRIVMTGGLEPEPINEETNEKLINTGIEAEE</sequence>
<organism evidence="2 3">
    <name type="scientific">Microvenator marinus</name>
    <dbReference type="NCBI Taxonomy" id="2600177"/>
    <lineage>
        <taxon>Bacteria</taxon>
        <taxon>Deltaproteobacteria</taxon>
        <taxon>Bradymonadales</taxon>
        <taxon>Microvenatoraceae</taxon>
        <taxon>Microvenator</taxon>
    </lineage>
</organism>
<evidence type="ECO:0000313" key="3">
    <source>
        <dbReference type="Proteomes" id="UP000321595"/>
    </source>
</evidence>
<keyword evidence="3" id="KW-1185">Reference proteome</keyword>
<dbReference type="OrthoDB" id="5525862at2"/>
<accession>A0A5B8XRK4</accession>
<keyword evidence="1" id="KW-1133">Transmembrane helix</keyword>
<protein>
    <submittedName>
        <fullName evidence="2">Uncharacterized protein</fullName>
    </submittedName>
</protein>
<dbReference type="EMBL" id="CP042467">
    <property type="protein sequence ID" value="QED27578.1"/>
    <property type="molecule type" value="Genomic_DNA"/>
</dbReference>